<sequence>MTISSDEERKAREQFETHTDNVDGERVGYASRKGRRKVEGFGGKPPSRIQSLWRDINLMIGLASDYSRGNYTQIPWNVLAAVTGAILYFVSPVDVVPDFIPVIGYVDDALVIKLALEIARPDLEAYAEWKSA</sequence>
<proteinExistence type="predicted"/>
<comment type="caution">
    <text evidence="7">The sequence shown here is derived from an EMBL/GenBank/DDBJ whole genome shotgun (WGS) entry which is preliminary data.</text>
</comment>
<evidence type="ECO:0000313" key="8">
    <source>
        <dbReference type="Proteomes" id="UP000292298"/>
    </source>
</evidence>
<dbReference type="InterPro" id="IPR010652">
    <property type="entry name" value="DUF1232"/>
</dbReference>
<organism evidence="7 8">
    <name type="scientific">Spiribacter vilamensis</name>
    <dbReference type="NCBI Taxonomy" id="531306"/>
    <lineage>
        <taxon>Bacteria</taxon>
        <taxon>Pseudomonadati</taxon>
        <taxon>Pseudomonadota</taxon>
        <taxon>Gammaproteobacteria</taxon>
        <taxon>Chromatiales</taxon>
        <taxon>Ectothiorhodospiraceae</taxon>
        <taxon>Spiribacter</taxon>
    </lineage>
</organism>
<dbReference type="Pfam" id="PF06803">
    <property type="entry name" value="DUF1232"/>
    <property type="match status" value="1"/>
</dbReference>
<comment type="subcellular location">
    <subcellularLocation>
        <location evidence="1">Endomembrane system</location>
        <topology evidence="1">Multi-pass membrane protein</topology>
    </subcellularLocation>
</comment>
<dbReference type="AlphaFoldDB" id="A0A4V2GJ03"/>
<keyword evidence="8" id="KW-1185">Reference proteome</keyword>
<keyword evidence="2" id="KW-0812">Transmembrane</keyword>
<keyword evidence="3" id="KW-1133">Transmembrane helix</keyword>
<reference evidence="7 8" key="1">
    <citation type="submission" date="2019-02" db="EMBL/GenBank/DDBJ databases">
        <title>Genomic Encyclopedia of Type Strains, Phase IV (KMG-IV): sequencing the most valuable type-strain genomes for metagenomic binning, comparative biology and taxonomic classification.</title>
        <authorList>
            <person name="Goeker M."/>
        </authorList>
    </citation>
    <scope>NUCLEOTIDE SEQUENCE [LARGE SCALE GENOMIC DNA]</scope>
    <source>
        <strain evidence="7 8">DSM 21056</strain>
    </source>
</reference>
<dbReference type="GO" id="GO:0012505">
    <property type="term" value="C:endomembrane system"/>
    <property type="evidence" value="ECO:0007669"/>
    <property type="project" value="UniProtKB-SubCell"/>
</dbReference>
<dbReference type="RefSeq" id="WP_130502729.1">
    <property type="nucleotide sequence ID" value="NZ_SHLI01000001.1"/>
</dbReference>
<gene>
    <name evidence="7" type="ORF">EV698_0661</name>
</gene>
<evidence type="ECO:0000256" key="4">
    <source>
        <dbReference type="ARBA" id="ARBA00023136"/>
    </source>
</evidence>
<evidence type="ECO:0000256" key="1">
    <source>
        <dbReference type="ARBA" id="ARBA00004127"/>
    </source>
</evidence>
<protein>
    <submittedName>
        <fullName evidence="7">Uncharacterized membrane protein YkvA (DUF1232 family)</fullName>
    </submittedName>
</protein>
<feature type="domain" description="DUF1232" evidence="6">
    <location>
        <begin position="79"/>
        <end position="112"/>
    </location>
</feature>
<evidence type="ECO:0000256" key="3">
    <source>
        <dbReference type="ARBA" id="ARBA00022989"/>
    </source>
</evidence>
<feature type="region of interest" description="Disordered" evidence="5">
    <location>
        <begin position="1"/>
        <end position="23"/>
    </location>
</feature>
<dbReference type="EMBL" id="SHLI01000001">
    <property type="protein sequence ID" value="RZU98415.1"/>
    <property type="molecule type" value="Genomic_DNA"/>
</dbReference>
<name>A0A4V2GJ03_9GAMM</name>
<evidence type="ECO:0000256" key="5">
    <source>
        <dbReference type="SAM" id="MobiDB-lite"/>
    </source>
</evidence>
<dbReference type="Proteomes" id="UP000292298">
    <property type="component" value="Unassembled WGS sequence"/>
</dbReference>
<evidence type="ECO:0000259" key="6">
    <source>
        <dbReference type="Pfam" id="PF06803"/>
    </source>
</evidence>
<accession>A0A4V2GJ03</accession>
<keyword evidence="4" id="KW-0472">Membrane</keyword>
<dbReference type="OrthoDB" id="9804184at2"/>
<evidence type="ECO:0000313" key="7">
    <source>
        <dbReference type="EMBL" id="RZU98415.1"/>
    </source>
</evidence>
<evidence type="ECO:0000256" key="2">
    <source>
        <dbReference type="ARBA" id="ARBA00022692"/>
    </source>
</evidence>